<dbReference type="EMBL" id="BNCD01000022">
    <property type="protein sequence ID" value="GHH86457.1"/>
    <property type="molecule type" value="Genomic_DNA"/>
</dbReference>
<evidence type="ECO:0000313" key="3">
    <source>
        <dbReference type="EMBL" id="GHH86457.1"/>
    </source>
</evidence>
<dbReference type="AlphaFoldDB" id="A0A919L762"/>
<protein>
    <submittedName>
        <fullName evidence="3">Aldehyde dehydrogenase</fullName>
    </submittedName>
</protein>
<dbReference type="RefSeq" id="WP_189937164.1">
    <property type="nucleotide sequence ID" value="NZ_BNCD01000022.1"/>
</dbReference>
<proteinExistence type="predicted"/>
<feature type="domain" description="Aldehyde dehydrogenase" evidence="2">
    <location>
        <begin position="19"/>
        <end position="464"/>
    </location>
</feature>
<dbReference type="InterPro" id="IPR016162">
    <property type="entry name" value="Ald_DH_N"/>
</dbReference>
<dbReference type="Gene3D" id="3.40.605.10">
    <property type="entry name" value="Aldehyde Dehydrogenase, Chain A, domain 1"/>
    <property type="match status" value="1"/>
</dbReference>
<keyword evidence="4" id="KW-1185">Reference proteome</keyword>
<evidence type="ECO:0000256" key="1">
    <source>
        <dbReference type="ARBA" id="ARBA00023002"/>
    </source>
</evidence>
<dbReference type="InterPro" id="IPR016161">
    <property type="entry name" value="Ald_DH/histidinol_DH"/>
</dbReference>
<gene>
    <name evidence="3" type="ORF">GCM10018793_58420</name>
</gene>
<dbReference type="InterPro" id="IPR016163">
    <property type="entry name" value="Ald_DH_C"/>
</dbReference>
<name>A0A919L762_9ACTN</name>
<dbReference type="PANTHER" id="PTHR11699">
    <property type="entry name" value="ALDEHYDE DEHYDROGENASE-RELATED"/>
    <property type="match status" value="1"/>
</dbReference>
<dbReference type="InterPro" id="IPR015590">
    <property type="entry name" value="Aldehyde_DH_dom"/>
</dbReference>
<dbReference type="Proteomes" id="UP000603708">
    <property type="component" value="Unassembled WGS sequence"/>
</dbReference>
<reference evidence="3" key="1">
    <citation type="journal article" date="2014" name="Int. J. Syst. Evol. Microbiol.">
        <title>Complete genome sequence of Corynebacterium casei LMG S-19264T (=DSM 44701T), isolated from a smear-ripened cheese.</title>
        <authorList>
            <consortium name="US DOE Joint Genome Institute (JGI-PGF)"/>
            <person name="Walter F."/>
            <person name="Albersmeier A."/>
            <person name="Kalinowski J."/>
            <person name="Ruckert C."/>
        </authorList>
    </citation>
    <scope>NUCLEOTIDE SEQUENCE</scope>
    <source>
        <strain evidence="3">JCM 5069</strain>
    </source>
</reference>
<comment type="caution">
    <text evidence="3">The sequence shown here is derived from an EMBL/GenBank/DDBJ whole genome shotgun (WGS) entry which is preliminary data.</text>
</comment>
<dbReference type="GO" id="GO:0016620">
    <property type="term" value="F:oxidoreductase activity, acting on the aldehyde or oxo group of donors, NAD or NADP as acceptor"/>
    <property type="evidence" value="ECO:0007669"/>
    <property type="project" value="InterPro"/>
</dbReference>
<keyword evidence="1" id="KW-0560">Oxidoreductase</keyword>
<evidence type="ECO:0000313" key="4">
    <source>
        <dbReference type="Proteomes" id="UP000603708"/>
    </source>
</evidence>
<organism evidence="3 4">
    <name type="scientific">Streptomyces sulfonofaciens</name>
    <dbReference type="NCBI Taxonomy" id="68272"/>
    <lineage>
        <taxon>Bacteria</taxon>
        <taxon>Bacillati</taxon>
        <taxon>Actinomycetota</taxon>
        <taxon>Actinomycetes</taxon>
        <taxon>Kitasatosporales</taxon>
        <taxon>Streptomycetaceae</taxon>
        <taxon>Streptomyces</taxon>
    </lineage>
</organism>
<evidence type="ECO:0000259" key="2">
    <source>
        <dbReference type="Pfam" id="PF00171"/>
    </source>
</evidence>
<reference evidence="3" key="2">
    <citation type="submission" date="2020-09" db="EMBL/GenBank/DDBJ databases">
        <authorList>
            <person name="Sun Q."/>
            <person name="Ohkuma M."/>
        </authorList>
    </citation>
    <scope>NUCLEOTIDE SEQUENCE</scope>
    <source>
        <strain evidence="3">JCM 5069</strain>
    </source>
</reference>
<sequence>MKRYALWIDGAEVPPGERTWHTVTAPNDASAVHAIAECGFDDVQRAVAAARRAAPAWRDRTAVARGGVLARVAARLRADADALAAVEARESGVSVWQGAREIEHAAAYFDLYASLAGLPPGAVTSVGSGRRVYTQREPFGVIAVLTSAHAAAVQIARSLAPALAAGNTVVLKPPQTASVIALRLARTATACGLPDGVLNVVTGAGRAVVDALTGHPEVRKISFAGSSREARAIGTIAADQLVPFSLELSGSSCVLVFADAAIRPAVSAAVDGLIDSAGRLPAASTRLIVADCVHDEVVRRVADAVAHDPRVRQCMPAVSAARAACLHAAAEAARSEGASLVAGGGESGPHGRLGPTILTDVTPDMRVAVADHSTPVLAVMRFERAEEAVALANDAEHCCVASVWTSRTTGVEAVVSRLEATHVYVNTWDGNWSGRLSDGGWTRLLELREQGIEAMYRYTRGKHVAIDCSGAREPAVGC</sequence>
<dbReference type="Gene3D" id="3.40.309.10">
    <property type="entry name" value="Aldehyde Dehydrogenase, Chain A, domain 2"/>
    <property type="match status" value="1"/>
</dbReference>
<dbReference type="SUPFAM" id="SSF53720">
    <property type="entry name" value="ALDH-like"/>
    <property type="match status" value="1"/>
</dbReference>
<dbReference type="Pfam" id="PF00171">
    <property type="entry name" value="Aldedh"/>
    <property type="match status" value="1"/>
</dbReference>
<accession>A0A919L762</accession>